<evidence type="ECO:0000256" key="3">
    <source>
        <dbReference type="ARBA" id="ARBA00022614"/>
    </source>
</evidence>
<dbReference type="PRINTS" id="PR00019">
    <property type="entry name" value="LEURICHRPT"/>
</dbReference>
<evidence type="ECO:0000256" key="12">
    <source>
        <dbReference type="SAM" id="SignalP"/>
    </source>
</evidence>
<evidence type="ECO:0000256" key="2">
    <source>
        <dbReference type="ARBA" id="ARBA00009592"/>
    </source>
</evidence>
<protein>
    <recommendedName>
        <fullName evidence="17">Leucine-rich repeat-containing N-terminal plant-type domain-containing protein</fullName>
    </recommendedName>
</protein>
<dbReference type="Pfam" id="PF08263">
    <property type="entry name" value="LRRNT_2"/>
    <property type="match status" value="1"/>
</dbReference>
<dbReference type="PROSITE" id="PS51450">
    <property type="entry name" value="LRR"/>
    <property type="match status" value="2"/>
</dbReference>
<evidence type="ECO:0000259" key="13">
    <source>
        <dbReference type="Pfam" id="PF08263"/>
    </source>
</evidence>
<dbReference type="EMBL" id="JBBPBM010000021">
    <property type="protein sequence ID" value="KAK8548494.1"/>
    <property type="molecule type" value="Genomic_DNA"/>
</dbReference>
<evidence type="ECO:0000313" key="16">
    <source>
        <dbReference type="Proteomes" id="UP001472677"/>
    </source>
</evidence>
<dbReference type="Proteomes" id="UP001472677">
    <property type="component" value="Unassembled WGS sequence"/>
</dbReference>
<dbReference type="InterPro" id="IPR051502">
    <property type="entry name" value="RLP_Defense_Trigger"/>
</dbReference>
<evidence type="ECO:0000313" key="15">
    <source>
        <dbReference type="EMBL" id="KAK8548494.1"/>
    </source>
</evidence>
<dbReference type="Pfam" id="PF13516">
    <property type="entry name" value="LRR_6"/>
    <property type="match status" value="2"/>
</dbReference>
<dbReference type="Pfam" id="PF13855">
    <property type="entry name" value="LRR_8"/>
    <property type="match status" value="3"/>
</dbReference>
<dbReference type="SMART" id="SM00365">
    <property type="entry name" value="LRR_SD22"/>
    <property type="match status" value="8"/>
</dbReference>
<feature type="chain" id="PRO_5045990950" description="Leucine-rich repeat-containing N-terminal plant-type domain-containing protein" evidence="12">
    <location>
        <begin position="35"/>
        <end position="1082"/>
    </location>
</feature>
<keyword evidence="7 11" id="KW-1133">Transmembrane helix</keyword>
<evidence type="ECO:0008006" key="17">
    <source>
        <dbReference type="Google" id="ProtNLM"/>
    </source>
</evidence>
<comment type="similarity">
    <text evidence="2">Belongs to the RLP family.</text>
</comment>
<accession>A0ABR2E0A8</accession>
<keyword evidence="4 11" id="KW-0812">Transmembrane</keyword>
<organism evidence="15 16">
    <name type="scientific">Hibiscus sabdariffa</name>
    <name type="common">roselle</name>
    <dbReference type="NCBI Taxonomy" id="183260"/>
    <lineage>
        <taxon>Eukaryota</taxon>
        <taxon>Viridiplantae</taxon>
        <taxon>Streptophyta</taxon>
        <taxon>Embryophyta</taxon>
        <taxon>Tracheophyta</taxon>
        <taxon>Spermatophyta</taxon>
        <taxon>Magnoliopsida</taxon>
        <taxon>eudicotyledons</taxon>
        <taxon>Gunneridae</taxon>
        <taxon>Pentapetalae</taxon>
        <taxon>rosids</taxon>
        <taxon>malvids</taxon>
        <taxon>Malvales</taxon>
        <taxon>Malvaceae</taxon>
        <taxon>Malvoideae</taxon>
        <taxon>Hibiscus</taxon>
    </lineage>
</organism>
<dbReference type="SUPFAM" id="SSF52058">
    <property type="entry name" value="L domain-like"/>
    <property type="match status" value="1"/>
</dbReference>
<proteinExistence type="inferred from homology"/>
<reference evidence="15 16" key="1">
    <citation type="journal article" date="2024" name="G3 (Bethesda)">
        <title>Genome assembly of Hibiscus sabdariffa L. provides insights into metabolisms of medicinal natural products.</title>
        <authorList>
            <person name="Kim T."/>
        </authorList>
    </citation>
    <scope>NUCLEOTIDE SEQUENCE [LARGE SCALE GENOMIC DNA]</scope>
    <source>
        <strain evidence="15">TK-2024</strain>
        <tissue evidence="15">Old leaves</tissue>
    </source>
</reference>
<feature type="domain" description="Leucine-rich repeat-containing N-terminal plant-type" evidence="13">
    <location>
        <begin position="42"/>
        <end position="81"/>
    </location>
</feature>
<comment type="caution">
    <text evidence="15">The sequence shown here is derived from an EMBL/GenBank/DDBJ whole genome shotgun (WGS) entry which is preliminary data.</text>
</comment>
<keyword evidence="10" id="KW-0325">Glycoprotein</keyword>
<dbReference type="Pfam" id="PF00560">
    <property type="entry name" value="LRR_1"/>
    <property type="match status" value="4"/>
</dbReference>
<keyword evidence="3" id="KW-0433">Leucine-rich repeat</keyword>
<keyword evidence="9" id="KW-0675">Receptor</keyword>
<comment type="subcellular location">
    <subcellularLocation>
        <location evidence="1">Cell membrane</location>
        <topology evidence="1">Single-pass type I membrane protein</topology>
    </subcellularLocation>
</comment>
<dbReference type="InterPro" id="IPR055414">
    <property type="entry name" value="LRR_R13L4/SHOC2-like"/>
</dbReference>
<keyword evidence="5 12" id="KW-0732">Signal</keyword>
<name>A0ABR2E0A8_9ROSI</name>
<sequence length="1082" mass="121553">MKIEMMMKMKMKMEFKWVWFLRIAVLSVLLVLEGAPTDACLEHERIALLHLKPFFNHYNYLNNWDEVKGSDCCEWMGIECNTSTRQLIGLYLNYTRFGDKDYWYLNASLFLPFVELKSLYLSGNAIAGCIENGGFAELSSTLNNLEILDLSNNHLNDSIMLSLSELSSLRYLNLANNLLEGSINPNGFQWLSRLGDLETLDLSENSLKNNIMLHMSGLSSLKTLSLSANHLAGRLFNIQELNNLTKLKHLDLSRNRIESISNQDDATKLQQMIHLEELCLDGNLLNNTVFASLNGFPNLKYLSLVYNQLKGSLDMKDLDAFSSLRELYMWWNELKDFVIHKGCCDLKKLEVLDLSGNAFEGMLPNYLGNLTSLRELDVSDNHFSGTLTPLANLTSLRFLSLSRNHFEIPTSFAPFINLPNLEFLYADENKMIMEPSFYSSLSKFQLKFLTLSKCITSQQVHFELLTFLHYHYDLRYVDLSGNDFSGALPTWLLENNTKLKYLILRGNAFSGYLSLPSAPNLNVSLVDISDNKLQGQIPSHICSTFPHLMGLFLSNNAIEGDIPPCLSGIKDLSYLDLSNNHLSGTVPKELILKDSLRILRLSNNNLSGNVIPAVFKANELCNIYLDGNNFSGDMTDVNVSAFDFSSSPAEIDLSNNKLYGKLPGWIGNLSSLLTLALSNNRFEGSIPMEFCNLDSLEFLELSQNNLSGSIPSCFSPPYIEHVHLHGNMLSGPLSLAFYNSSWLVTLDLSGNNLSGSIPEWIGTLSSLSVLLLKDNHFQGGIPVQLCNLYSLNIIDLSQNMFSGSIPSCLGNLTLPMVENKIPQYVDYMVLSKDDESTIFGLSNLRMGVHDVYPVSYMEEWIVFTTKSGSLSYGGNILANMTGIDLSCNMLTGQIPPELGNLSQIHSLNLSHNNLIGLIPSSFSKLKQIESLDLSYNILTGKIPNQLIEMNALEVFNVAHNNLSGSIPEPKAQFGTFDETSYEGNPFLCGSMLHKSCYKTDSPSIVSTTSNDEEDEENLLDIYIFRVSFLVSYAVMLVATFVVLYINPYWRRAWFSFVEKCITTCRYSVVGNFLAYYIFRRCV</sequence>
<dbReference type="PANTHER" id="PTHR48062">
    <property type="entry name" value="RECEPTOR-LIKE PROTEIN 14"/>
    <property type="match status" value="1"/>
</dbReference>
<dbReference type="PANTHER" id="PTHR48062:SF37">
    <property type="entry name" value="LRR RECEPTOR-LIKE SERINE_THREONINE-PROTEIN KINASE FLS2"/>
    <property type="match status" value="1"/>
</dbReference>
<gene>
    <name evidence="15" type="ORF">V6N12_061406</name>
</gene>
<dbReference type="Pfam" id="PF23598">
    <property type="entry name" value="LRR_14"/>
    <property type="match status" value="1"/>
</dbReference>
<feature type="transmembrane region" description="Helical" evidence="11">
    <location>
        <begin position="1022"/>
        <end position="1045"/>
    </location>
</feature>
<feature type="signal peptide" evidence="12">
    <location>
        <begin position="1"/>
        <end position="34"/>
    </location>
</feature>
<evidence type="ECO:0000256" key="11">
    <source>
        <dbReference type="SAM" id="Phobius"/>
    </source>
</evidence>
<dbReference type="SMART" id="SM00369">
    <property type="entry name" value="LRR_TYP"/>
    <property type="match status" value="12"/>
</dbReference>
<keyword evidence="8 11" id="KW-0472">Membrane</keyword>
<evidence type="ECO:0000256" key="5">
    <source>
        <dbReference type="ARBA" id="ARBA00022729"/>
    </source>
</evidence>
<dbReference type="InterPro" id="IPR013210">
    <property type="entry name" value="LRR_N_plant-typ"/>
</dbReference>
<evidence type="ECO:0000256" key="6">
    <source>
        <dbReference type="ARBA" id="ARBA00022737"/>
    </source>
</evidence>
<keyword evidence="16" id="KW-1185">Reference proteome</keyword>
<dbReference type="InterPro" id="IPR003591">
    <property type="entry name" value="Leu-rich_rpt_typical-subtyp"/>
</dbReference>
<evidence type="ECO:0000256" key="1">
    <source>
        <dbReference type="ARBA" id="ARBA00004251"/>
    </source>
</evidence>
<evidence type="ECO:0000256" key="4">
    <source>
        <dbReference type="ARBA" id="ARBA00022692"/>
    </source>
</evidence>
<keyword evidence="6" id="KW-0677">Repeat</keyword>
<evidence type="ECO:0000256" key="9">
    <source>
        <dbReference type="ARBA" id="ARBA00023170"/>
    </source>
</evidence>
<evidence type="ECO:0000256" key="8">
    <source>
        <dbReference type="ARBA" id="ARBA00023136"/>
    </source>
</evidence>
<dbReference type="Gene3D" id="3.80.10.10">
    <property type="entry name" value="Ribonuclease Inhibitor"/>
    <property type="match status" value="5"/>
</dbReference>
<evidence type="ECO:0000256" key="7">
    <source>
        <dbReference type="ARBA" id="ARBA00022989"/>
    </source>
</evidence>
<dbReference type="InterPro" id="IPR032675">
    <property type="entry name" value="LRR_dom_sf"/>
</dbReference>
<evidence type="ECO:0000256" key="10">
    <source>
        <dbReference type="ARBA" id="ARBA00023180"/>
    </source>
</evidence>
<dbReference type="InterPro" id="IPR001611">
    <property type="entry name" value="Leu-rich_rpt"/>
</dbReference>
<evidence type="ECO:0000259" key="14">
    <source>
        <dbReference type="Pfam" id="PF23598"/>
    </source>
</evidence>
<dbReference type="SUPFAM" id="SSF52047">
    <property type="entry name" value="RNI-like"/>
    <property type="match status" value="3"/>
</dbReference>
<feature type="domain" description="Disease resistance R13L4/SHOC-2-like LRR" evidence="14">
    <location>
        <begin position="289"/>
        <end position="502"/>
    </location>
</feature>